<evidence type="ECO:0000256" key="1">
    <source>
        <dbReference type="ARBA" id="ARBA00004651"/>
    </source>
</evidence>
<name>A0A381RUT9_9ZZZZ</name>
<evidence type="ECO:0000256" key="6">
    <source>
        <dbReference type="ARBA" id="ARBA00022679"/>
    </source>
</evidence>
<feature type="transmembrane region" description="Helical" evidence="17">
    <location>
        <begin position="325"/>
        <end position="347"/>
    </location>
</feature>
<proteinExistence type="predicted"/>
<dbReference type="NCBIfam" id="TIGR02614">
    <property type="entry name" value="ftsW"/>
    <property type="match status" value="1"/>
</dbReference>
<dbReference type="EC" id="2.4.99.28" evidence="15"/>
<organism evidence="18">
    <name type="scientific">marine metagenome</name>
    <dbReference type="NCBI Taxonomy" id="408172"/>
    <lineage>
        <taxon>unclassified sequences</taxon>
        <taxon>metagenomes</taxon>
        <taxon>ecological metagenomes</taxon>
    </lineage>
</organism>
<dbReference type="PANTHER" id="PTHR30474:SF2">
    <property type="entry name" value="PEPTIDOGLYCAN GLYCOSYLTRANSFERASE FTSW-RELATED"/>
    <property type="match status" value="1"/>
</dbReference>
<dbReference type="GO" id="GO:0008955">
    <property type="term" value="F:peptidoglycan glycosyltransferase activity"/>
    <property type="evidence" value="ECO:0007669"/>
    <property type="project" value="UniProtKB-EC"/>
</dbReference>
<evidence type="ECO:0000256" key="11">
    <source>
        <dbReference type="ARBA" id="ARBA00023136"/>
    </source>
</evidence>
<comment type="subcellular location">
    <subcellularLocation>
        <location evidence="1">Cell membrane</location>
        <topology evidence="1">Multi-pass membrane protein</topology>
    </subcellularLocation>
</comment>
<evidence type="ECO:0000313" key="18">
    <source>
        <dbReference type="EMBL" id="SUZ95632.1"/>
    </source>
</evidence>
<dbReference type="GO" id="GO:0032153">
    <property type="term" value="C:cell division site"/>
    <property type="evidence" value="ECO:0007669"/>
    <property type="project" value="TreeGrafter"/>
</dbReference>
<dbReference type="PANTHER" id="PTHR30474">
    <property type="entry name" value="CELL CYCLE PROTEIN"/>
    <property type="match status" value="1"/>
</dbReference>
<dbReference type="GO" id="GO:0071555">
    <property type="term" value="P:cell wall organization"/>
    <property type="evidence" value="ECO:0007669"/>
    <property type="project" value="UniProtKB-KW"/>
</dbReference>
<evidence type="ECO:0000256" key="12">
    <source>
        <dbReference type="ARBA" id="ARBA00023306"/>
    </source>
</evidence>
<evidence type="ECO:0000256" key="9">
    <source>
        <dbReference type="ARBA" id="ARBA00022984"/>
    </source>
</evidence>
<keyword evidence="5" id="KW-0328">Glycosyltransferase</keyword>
<evidence type="ECO:0000256" key="10">
    <source>
        <dbReference type="ARBA" id="ARBA00022989"/>
    </source>
</evidence>
<reference evidence="18" key="1">
    <citation type="submission" date="2018-05" db="EMBL/GenBank/DDBJ databases">
        <authorList>
            <person name="Lanie J.A."/>
            <person name="Ng W.-L."/>
            <person name="Kazmierczak K.M."/>
            <person name="Andrzejewski T.M."/>
            <person name="Davidsen T.M."/>
            <person name="Wayne K.J."/>
            <person name="Tettelin H."/>
            <person name="Glass J.I."/>
            <person name="Rusch D."/>
            <person name="Podicherti R."/>
            <person name="Tsui H.-C.T."/>
            <person name="Winkler M.E."/>
        </authorList>
    </citation>
    <scope>NUCLEOTIDE SEQUENCE</scope>
</reference>
<dbReference type="PROSITE" id="PS00428">
    <property type="entry name" value="FTSW_RODA_SPOVE"/>
    <property type="match status" value="1"/>
</dbReference>
<gene>
    <name evidence="18" type="ORF">METZ01_LOCUS48486</name>
</gene>
<dbReference type="GO" id="GO:0008360">
    <property type="term" value="P:regulation of cell shape"/>
    <property type="evidence" value="ECO:0007669"/>
    <property type="project" value="UniProtKB-KW"/>
</dbReference>
<feature type="transmembrane region" description="Helical" evidence="17">
    <location>
        <begin position="59"/>
        <end position="77"/>
    </location>
</feature>
<keyword evidence="10 17" id="KW-1133">Transmembrane helix</keyword>
<keyword evidence="9" id="KW-0573">Peptidoglycan synthesis</keyword>
<dbReference type="AlphaFoldDB" id="A0A381RUT9"/>
<feature type="transmembrane region" description="Helical" evidence="17">
    <location>
        <begin position="35"/>
        <end position="52"/>
    </location>
</feature>
<keyword evidence="6" id="KW-0808">Transferase</keyword>
<evidence type="ECO:0000256" key="14">
    <source>
        <dbReference type="ARBA" id="ARBA00032370"/>
    </source>
</evidence>
<evidence type="ECO:0000256" key="15">
    <source>
        <dbReference type="ARBA" id="ARBA00044770"/>
    </source>
</evidence>
<evidence type="ECO:0000256" key="16">
    <source>
        <dbReference type="ARBA" id="ARBA00049902"/>
    </source>
</evidence>
<accession>A0A381RUT9</accession>
<keyword evidence="12" id="KW-0131">Cell cycle</keyword>
<keyword evidence="8" id="KW-0133">Cell shape</keyword>
<feature type="transmembrane region" description="Helical" evidence="17">
    <location>
        <begin position="152"/>
        <end position="169"/>
    </location>
</feature>
<feature type="non-terminal residue" evidence="18">
    <location>
        <position position="1"/>
    </location>
</feature>
<feature type="transmembrane region" description="Helical" evidence="17">
    <location>
        <begin position="176"/>
        <end position="194"/>
    </location>
</feature>
<comment type="catalytic activity">
    <reaction evidence="16">
        <text>[GlcNAc-(1-&gt;4)-Mur2Ac(oyl-L-Ala-gamma-D-Glu-L-Lys-D-Ala-D-Ala)](n)-di-trans,octa-cis-undecaprenyl diphosphate + beta-D-GlcNAc-(1-&gt;4)-Mur2Ac(oyl-L-Ala-gamma-D-Glu-L-Lys-D-Ala-D-Ala)-di-trans,octa-cis-undecaprenyl diphosphate = [GlcNAc-(1-&gt;4)-Mur2Ac(oyl-L-Ala-gamma-D-Glu-L-Lys-D-Ala-D-Ala)](n+1)-di-trans,octa-cis-undecaprenyl diphosphate + di-trans,octa-cis-undecaprenyl diphosphate + H(+)</text>
        <dbReference type="Rhea" id="RHEA:23708"/>
        <dbReference type="Rhea" id="RHEA-COMP:9602"/>
        <dbReference type="Rhea" id="RHEA-COMP:9603"/>
        <dbReference type="ChEBI" id="CHEBI:15378"/>
        <dbReference type="ChEBI" id="CHEBI:58405"/>
        <dbReference type="ChEBI" id="CHEBI:60033"/>
        <dbReference type="ChEBI" id="CHEBI:78435"/>
        <dbReference type="EC" id="2.4.99.28"/>
    </reaction>
</comment>
<evidence type="ECO:0000256" key="4">
    <source>
        <dbReference type="ARBA" id="ARBA00022618"/>
    </source>
</evidence>
<keyword evidence="11 17" id="KW-0472">Membrane</keyword>
<evidence type="ECO:0000256" key="5">
    <source>
        <dbReference type="ARBA" id="ARBA00022676"/>
    </source>
</evidence>
<keyword evidence="4" id="KW-0132">Cell division</keyword>
<evidence type="ECO:0000256" key="8">
    <source>
        <dbReference type="ARBA" id="ARBA00022960"/>
    </source>
</evidence>
<sequence>VAALLTLLGVVMVLSASSVNDLRLYDDAWHHLKRQFSWLFLGLAAMVTMMRIDYRSLRAWGVPLMVVSSLLLGLVLVPGVGVRTNGSARWIDVGPATFQPSEMAKFTLVIYLAGLLSRPESASAGTGSMLRWTLLVTGSVGVLLMAEPDLGTTVIVGVLAFSALFFAGIRFRTLSFLGVGGLSVMAGLSLSSGYRRQRLRGLLDPWTDPLNTGWQSIQSAIAISNGGLDGVGLGASRAKWGFLPFAHTDFIYAIVAEEMGLIGAGLVLLGYLLIGLVGLSTAVRAPDAFGRLLAAGVTTWIVVQALINIGGVMGILPITGVPLPFVSSGGSSLVMTMGAFGILLNVARQAR</sequence>
<feature type="transmembrane region" description="Helical" evidence="17">
    <location>
        <begin position="259"/>
        <end position="280"/>
    </location>
</feature>
<dbReference type="GO" id="GO:0005886">
    <property type="term" value="C:plasma membrane"/>
    <property type="evidence" value="ECO:0007669"/>
    <property type="project" value="UniProtKB-SubCell"/>
</dbReference>
<dbReference type="InterPro" id="IPR001182">
    <property type="entry name" value="FtsW/RodA"/>
</dbReference>
<evidence type="ECO:0000256" key="17">
    <source>
        <dbReference type="SAM" id="Phobius"/>
    </source>
</evidence>
<dbReference type="InterPro" id="IPR013437">
    <property type="entry name" value="FtsW"/>
</dbReference>
<keyword evidence="3" id="KW-1003">Cell membrane</keyword>
<keyword evidence="13" id="KW-0961">Cell wall biogenesis/degradation</keyword>
<evidence type="ECO:0000256" key="3">
    <source>
        <dbReference type="ARBA" id="ARBA00022475"/>
    </source>
</evidence>
<dbReference type="EMBL" id="UINC01002341">
    <property type="protein sequence ID" value="SUZ95632.1"/>
    <property type="molecule type" value="Genomic_DNA"/>
</dbReference>
<keyword evidence="7 17" id="KW-0812">Transmembrane</keyword>
<dbReference type="GO" id="GO:0051301">
    <property type="term" value="P:cell division"/>
    <property type="evidence" value="ECO:0007669"/>
    <property type="project" value="UniProtKB-KW"/>
</dbReference>
<dbReference type="Pfam" id="PF01098">
    <property type="entry name" value="FTSW_RODA_SPOVE"/>
    <property type="match status" value="1"/>
</dbReference>
<feature type="transmembrane region" description="Helical" evidence="17">
    <location>
        <begin position="292"/>
        <end position="319"/>
    </location>
</feature>
<dbReference type="GO" id="GO:0015648">
    <property type="term" value="F:lipid-linked peptidoglycan transporter activity"/>
    <property type="evidence" value="ECO:0007669"/>
    <property type="project" value="TreeGrafter"/>
</dbReference>
<evidence type="ECO:0000256" key="2">
    <source>
        <dbReference type="ARBA" id="ARBA00004752"/>
    </source>
</evidence>
<comment type="pathway">
    <text evidence="2">Cell wall biogenesis; peptidoglycan biosynthesis.</text>
</comment>
<protein>
    <recommendedName>
        <fullName evidence="15">peptidoglycan glycosyltransferase</fullName>
        <ecNumber evidence="15">2.4.99.28</ecNumber>
    </recommendedName>
    <alternativeName>
        <fullName evidence="14">Peptidoglycan polymerase</fullName>
    </alternativeName>
</protein>
<evidence type="ECO:0000256" key="7">
    <source>
        <dbReference type="ARBA" id="ARBA00022692"/>
    </source>
</evidence>
<evidence type="ECO:0000256" key="13">
    <source>
        <dbReference type="ARBA" id="ARBA00023316"/>
    </source>
</evidence>
<dbReference type="GO" id="GO:0009252">
    <property type="term" value="P:peptidoglycan biosynthetic process"/>
    <property type="evidence" value="ECO:0007669"/>
    <property type="project" value="UniProtKB-KW"/>
</dbReference>
<dbReference type="InterPro" id="IPR018365">
    <property type="entry name" value="Cell_cycle_FtsW-rel_CS"/>
</dbReference>